<proteinExistence type="predicted"/>
<feature type="region of interest" description="Disordered" evidence="1">
    <location>
        <begin position="1"/>
        <end position="73"/>
    </location>
</feature>
<protein>
    <submittedName>
        <fullName evidence="2">Uncharacterized protein</fullName>
    </submittedName>
</protein>
<accession>A0ABQ7FTK6</accession>
<organism evidence="2 3">
    <name type="scientific">Dunaliella salina</name>
    <name type="common">Green alga</name>
    <name type="synonym">Protococcus salinus</name>
    <dbReference type="NCBI Taxonomy" id="3046"/>
    <lineage>
        <taxon>Eukaryota</taxon>
        <taxon>Viridiplantae</taxon>
        <taxon>Chlorophyta</taxon>
        <taxon>core chlorophytes</taxon>
        <taxon>Chlorophyceae</taxon>
        <taxon>CS clade</taxon>
        <taxon>Chlamydomonadales</taxon>
        <taxon>Dunaliellaceae</taxon>
        <taxon>Dunaliella</taxon>
    </lineage>
</organism>
<evidence type="ECO:0000256" key="1">
    <source>
        <dbReference type="SAM" id="MobiDB-lite"/>
    </source>
</evidence>
<reference evidence="2" key="1">
    <citation type="submission" date="2017-08" db="EMBL/GenBank/DDBJ databases">
        <authorList>
            <person name="Polle J.E."/>
            <person name="Barry K."/>
            <person name="Cushman J."/>
            <person name="Schmutz J."/>
            <person name="Tran D."/>
            <person name="Hathwaick L.T."/>
            <person name="Yim W.C."/>
            <person name="Jenkins J."/>
            <person name="Mckie-Krisberg Z.M."/>
            <person name="Prochnik S."/>
            <person name="Lindquist E."/>
            <person name="Dockter R.B."/>
            <person name="Adam C."/>
            <person name="Molina H."/>
            <person name="Bunkerborg J."/>
            <person name="Jin E."/>
            <person name="Buchheim M."/>
            <person name="Magnuson J."/>
        </authorList>
    </citation>
    <scope>NUCLEOTIDE SEQUENCE</scope>
    <source>
        <strain evidence="2">CCAP 19/18</strain>
    </source>
</reference>
<comment type="caution">
    <text evidence="2">The sequence shown here is derived from an EMBL/GenBank/DDBJ whole genome shotgun (WGS) entry which is preliminary data.</text>
</comment>
<name>A0ABQ7FTK6_DUNSA</name>
<feature type="non-terminal residue" evidence="2">
    <location>
        <position position="197"/>
    </location>
</feature>
<feature type="compositionally biased region" description="Basic and acidic residues" evidence="1">
    <location>
        <begin position="9"/>
        <end position="20"/>
    </location>
</feature>
<gene>
    <name evidence="2" type="ORF">DUNSADRAFT_6967</name>
</gene>
<sequence>MRRQRKKQKTEQPTRMEPLRETAPGSAGQQKEQPAAGTAARAAARKAKSAAAASKSKGDERSMRPNPHHRTQLQDLPYEVLAMIITPCDTLHILNASKAMHQVGKNCPWLLASWLVSHRPNKAFKLASQAGEQVFLHLLSAEHQHRVVSRIALHHACFAGFAEATDVLLKVPGAPATAVDKYGRTAVHYASSRGHTE</sequence>
<dbReference type="SUPFAM" id="SSF48403">
    <property type="entry name" value="Ankyrin repeat"/>
    <property type="match status" value="1"/>
</dbReference>
<keyword evidence="3" id="KW-1185">Reference proteome</keyword>
<dbReference type="EMBL" id="MU071996">
    <property type="protein sequence ID" value="KAF5825787.1"/>
    <property type="molecule type" value="Genomic_DNA"/>
</dbReference>
<dbReference type="Pfam" id="PF12796">
    <property type="entry name" value="Ank_2"/>
    <property type="match status" value="1"/>
</dbReference>
<dbReference type="Gene3D" id="1.25.40.20">
    <property type="entry name" value="Ankyrin repeat-containing domain"/>
    <property type="match status" value="1"/>
</dbReference>
<dbReference type="InterPro" id="IPR036770">
    <property type="entry name" value="Ankyrin_rpt-contain_sf"/>
</dbReference>
<dbReference type="Proteomes" id="UP000815325">
    <property type="component" value="Unassembled WGS sequence"/>
</dbReference>
<evidence type="ECO:0000313" key="3">
    <source>
        <dbReference type="Proteomes" id="UP000815325"/>
    </source>
</evidence>
<dbReference type="InterPro" id="IPR002110">
    <property type="entry name" value="Ankyrin_rpt"/>
</dbReference>
<evidence type="ECO:0000313" key="2">
    <source>
        <dbReference type="EMBL" id="KAF5825787.1"/>
    </source>
</evidence>